<evidence type="ECO:0000313" key="1">
    <source>
        <dbReference type="EMBL" id="SVD23635.1"/>
    </source>
</evidence>
<dbReference type="EMBL" id="UINC01137973">
    <property type="protein sequence ID" value="SVD23635.1"/>
    <property type="molecule type" value="Genomic_DNA"/>
</dbReference>
<protein>
    <submittedName>
        <fullName evidence="1">Uncharacterized protein</fullName>
    </submittedName>
</protein>
<accession>A0A382TPD7</accession>
<feature type="non-terminal residue" evidence="1">
    <location>
        <position position="96"/>
    </location>
</feature>
<sequence length="96" mass="10743">MSFIYYVLILMLSYTGPVYAGLQVEKEVADDIQRYAQAEVEVGELSSGKIKVFTDQSHSTTIVVDKQDCSIMRKKDNSIALGWKFGGLMWGFGPEI</sequence>
<reference evidence="1" key="1">
    <citation type="submission" date="2018-05" db="EMBL/GenBank/DDBJ databases">
        <authorList>
            <person name="Lanie J.A."/>
            <person name="Ng W.-L."/>
            <person name="Kazmierczak K.M."/>
            <person name="Andrzejewski T.M."/>
            <person name="Davidsen T.M."/>
            <person name="Wayne K.J."/>
            <person name="Tettelin H."/>
            <person name="Glass J.I."/>
            <person name="Rusch D."/>
            <person name="Podicherti R."/>
            <person name="Tsui H.-C.T."/>
            <person name="Winkler M.E."/>
        </authorList>
    </citation>
    <scope>NUCLEOTIDE SEQUENCE</scope>
</reference>
<dbReference type="AlphaFoldDB" id="A0A382TPD7"/>
<organism evidence="1">
    <name type="scientific">marine metagenome</name>
    <dbReference type="NCBI Taxonomy" id="408172"/>
    <lineage>
        <taxon>unclassified sequences</taxon>
        <taxon>metagenomes</taxon>
        <taxon>ecological metagenomes</taxon>
    </lineage>
</organism>
<proteinExistence type="predicted"/>
<feature type="non-terminal residue" evidence="1">
    <location>
        <position position="1"/>
    </location>
</feature>
<name>A0A382TPD7_9ZZZZ</name>
<gene>
    <name evidence="1" type="ORF">METZ01_LOCUS376489</name>
</gene>